<name>B7AP60_9FIRM</name>
<feature type="domain" description="DUF1980" evidence="2">
    <location>
        <begin position="186"/>
        <end position="313"/>
    </location>
</feature>
<gene>
    <name evidence="3" type="ORF">BACPEC_00464</name>
</gene>
<dbReference type="eggNOG" id="COG3689">
    <property type="taxonomic scope" value="Bacteria"/>
</dbReference>
<feature type="domain" description="CobW/HypB/UreG nucleotide-binding" evidence="1">
    <location>
        <begin position="8"/>
        <end position="151"/>
    </location>
</feature>
<evidence type="ECO:0000259" key="2">
    <source>
        <dbReference type="Pfam" id="PF21537"/>
    </source>
</evidence>
<dbReference type="STRING" id="483218.BACPEC_00464"/>
<comment type="caution">
    <text evidence="3">The sequence shown here is derived from an EMBL/GenBank/DDBJ whole genome shotgun (WGS) entry which is preliminary data.</text>
</comment>
<evidence type="ECO:0000313" key="4">
    <source>
        <dbReference type="Proteomes" id="UP000003136"/>
    </source>
</evidence>
<dbReference type="InterPro" id="IPR003495">
    <property type="entry name" value="CobW/HypB/UreG_nucleotide-bd"/>
</dbReference>
<organism evidence="3 4">
    <name type="scientific">[Bacteroides] pectinophilus ATCC 43243</name>
    <dbReference type="NCBI Taxonomy" id="483218"/>
    <lineage>
        <taxon>Bacteria</taxon>
        <taxon>Bacillati</taxon>
        <taxon>Bacillota</taxon>
        <taxon>Clostridia</taxon>
        <taxon>Eubacteriales</taxon>
    </lineage>
</organism>
<protein>
    <submittedName>
        <fullName evidence="3">Uncharacterized protein</fullName>
    </submittedName>
</protein>
<reference evidence="3 4" key="1">
    <citation type="submission" date="2008-11" db="EMBL/GenBank/DDBJ databases">
        <title>Draft genome sequence of Bacteroides pectinophilus (ATCC 43243).</title>
        <authorList>
            <person name="Sudarsanam P."/>
            <person name="Ley R."/>
            <person name="Guruge J."/>
            <person name="Turnbaugh P.J."/>
            <person name="Mahowald M."/>
            <person name="Liep D."/>
            <person name="Gordon J."/>
        </authorList>
    </citation>
    <scope>NUCLEOTIDE SEQUENCE [LARGE SCALE GENOMIC DNA]</scope>
    <source>
        <strain evidence="3 4">ATCC 43243</strain>
    </source>
</reference>
<dbReference type="AlphaFoldDB" id="B7AP60"/>
<dbReference type="Gene3D" id="3.40.50.300">
    <property type="entry name" value="P-loop containing nucleotide triphosphate hydrolases"/>
    <property type="match status" value="1"/>
</dbReference>
<dbReference type="eggNOG" id="COG0523">
    <property type="taxonomic scope" value="Bacteria"/>
</dbReference>
<keyword evidence="4" id="KW-1185">Reference proteome</keyword>
<evidence type="ECO:0000313" key="3">
    <source>
        <dbReference type="EMBL" id="EEC58334.1"/>
    </source>
</evidence>
<accession>B7AP60</accession>
<dbReference type="Proteomes" id="UP000003136">
    <property type="component" value="Unassembled WGS sequence"/>
</dbReference>
<dbReference type="EMBL" id="ABVQ01000034">
    <property type="protein sequence ID" value="EEC58334.1"/>
    <property type="molecule type" value="Genomic_DNA"/>
</dbReference>
<dbReference type="Pfam" id="PF21537">
    <property type="entry name" value="DUF1980_C"/>
    <property type="match status" value="1"/>
</dbReference>
<sequence length="314" mass="36292">MDQNYEIPVFLIDGFLDSGKTTFITETIEQGQFDEAEKKLLIVCEEGENEYDEAMLKKHKMDMVVLEKEDFTAEKLTELDKKYDPWLVVIEYNGMWEMSLLDELKKPFGWTIYQRITLVNAGTFELMWNNMKSTMAETMRSAEMVIFNRCEKGMNLGGFRRSVKILNGFAQIVFENTNGEIASIAEQLPYDINADVIDVDDSDYGIWYMDVSERPEVYKDKKVRFKAQVYKGKKFAAKTFVPGRKAMTCCEADTAFIGYICNYPDVASLTERSWVYVEAVIKYEFQMSYRKKGPVLYASSVTPAEPAAEEMVYF</sequence>
<dbReference type="HOGENOM" id="CLU_890739_0_0_9"/>
<dbReference type="Pfam" id="PF02492">
    <property type="entry name" value="cobW"/>
    <property type="match status" value="1"/>
</dbReference>
<dbReference type="InterPro" id="IPR048447">
    <property type="entry name" value="DUF1980_C"/>
</dbReference>
<reference evidence="3 4" key="2">
    <citation type="submission" date="2008-11" db="EMBL/GenBank/DDBJ databases">
        <authorList>
            <person name="Fulton L."/>
            <person name="Clifton S."/>
            <person name="Fulton B."/>
            <person name="Xu J."/>
            <person name="Minx P."/>
            <person name="Pepin K.H."/>
            <person name="Johnson M."/>
            <person name="Bhonagiri V."/>
            <person name="Nash W.E."/>
            <person name="Mardis E.R."/>
            <person name="Wilson R.K."/>
        </authorList>
    </citation>
    <scope>NUCLEOTIDE SEQUENCE [LARGE SCALE GENOMIC DNA]</scope>
    <source>
        <strain evidence="3 4">ATCC 43243</strain>
    </source>
</reference>
<evidence type="ECO:0000259" key="1">
    <source>
        <dbReference type="Pfam" id="PF02492"/>
    </source>
</evidence>
<dbReference type="InterPro" id="IPR027417">
    <property type="entry name" value="P-loop_NTPase"/>
</dbReference>
<proteinExistence type="predicted"/>